<sequence length="183" mass="20432">MVEERTEQHPRSPGAPRRVRLAIDTLTPQTRRAIDTAVRLALEAGDSIDCVFVEELELFRAAELPFTRELGVFSRAPRRFDTSDLIHALRRQAAEARQALAQAATRSRLQWSFEVVRGVLLREALQRAGEDDLIVIGVAGFDVDGAIERAIEREALAALAAEPGWALRRRSATLVAYPRRPQV</sequence>
<gene>
    <name evidence="1" type="ORF">HNQ70_002926</name>
</gene>
<dbReference type="Gene3D" id="3.40.50.12370">
    <property type="match status" value="1"/>
</dbReference>
<dbReference type="Proteomes" id="UP000532440">
    <property type="component" value="Unassembled WGS sequence"/>
</dbReference>
<keyword evidence="2" id="KW-1185">Reference proteome</keyword>
<reference evidence="1 2" key="1">
    <citation type="submission" date="2020-08" db="EMBL/GenBank/DDBJ databases">
        <title>Genomic Encyclopedia of Type Strains, Phase IV (KMG-IV): sequencing the most valuable type-strain genomes for metagenomic binning, comparative biology and taxonomic classification.</title>
        <authorList>
            <person name="Goeker M."/>
        </authorList>
    </citation>
    <scope>NUCLEOTIDE SEQUENCE [LARGE SCALE GENOMIC DNA]</scope>
    <source>
        <strain evidence="1 2">DSM 29781</strain>
    </source>
</reference>
<dbReference type="RefSeq" id="WP_183968894.1">
    <property type="nucleotide sequence ID" value="NZ_BAABEW010000012.1"/>
</dbReference>
<accession>A0A7W8HKK9</accession>
<evidence type="ECO:0008006" key="3">
    <source>
        <dbReference type="Google" id="ProtNLM"/>
    </source>
</evidence>
<proteinExistence type="predicted"/>
<comment type="caution">
    <text evidence="1">The sequence shown here is derived from an EMBL/GenBank/DDBJ whole genome shotgun (WGS) entry which is preliminary data.</text>
</comment>
<dbReference type="AlphaFoldDB" id="A0A7W8HKK9"/>
<dbReference type="SUPFAM" id="SSF52402">
    <property type="entry name" value="Adenine nucleotide alpha hydrolases-like"/>
    <property type="match status" value="1"/>
</dbReference>
<evidence type="ECO:0000313" key="1">
    <source>
        <dbReference type="EMBL" id="MBB5272903.1"/>
    </source>
</evidence>
<name>A0A7W8HKK9_9BURK</name>
<evidence type="ECO:0000313" key="2">
    <source>
        <dbReference type="Proteomes" id="UP000532440"/>
    </source>
</evidence>
<protein>
    <recommendedName>
        <fullName evidence="3">UspA domain-containing protein</fullName>
    </recommendedName>
</protein>
<dbReference type="EMBL" id="JACHGB010000005">
    <property type="protein sequence ID" value="MBB5272903.1"/>
    <property type="molecule type" value="Genomic_DNA"/>
</dbReference>
<organism evidence="1 2">
    <name type="scientific">Quisquiliibacterium transsilvanicum</name>
    <dbReference type="NCBI Taxonomy" id="1549638"/>
    <lineage>
        <taxon>Bacteria</taxon>
        <taxon>Pseudomonadati</taxon>
        <taxon>Pseudomonadota</taxon>
        <taxon>Betaproteobacteria</taxon>
        <taxon>Burkholderiales</taxon>
        <taxon>Burkholderiaceae</taxon>
        <taxon>Quisquiliibacterium</taxon>
    </lineage>
</organism>